<evidence type="ECO:0000313" key="3">
    <source>
        <dbReference type="EMBL" id="GIM73406.1"/>
    </source>
</evidence>
<dbReference type="InterPro" id="IPR038721">
    <property type="entry name" value="IS701-like_DDE_dom"/>
</dbReference>
<evidence type="ECO:0000259" key="2">
    <source>
        <dbReference type="Pfam" id="PF13546"/>
    </source>
</evidence>
<feature type="domain" description="Transposase IS701-like DDE" evidence="2">
    <location>
        <begin position="1"/>
        <end position="65"/>
    </location>
</feature>
<dbReference type="Proteomes" id="UP000680865">
    <property type="component" value="Unassembled WGS sequence"/>
</dbReference>
<feature type="region of interest" description="Disordered" evidence="1">
    <location>
        <begin position="90"/>
        <end position="114"/>
    </location>
</feature>
<comment type="caution">
    <text evidence="3">The sequence shown here is derived from an EMBL/GenBank/DDBJ whole genome shotgun (WGS) entry which is preliminary data.</text>
</comment>
<evidence type="ECO:0000313" key="4">
    <source>
        <dbReference type="Proteomes" id="UP000680865"/>
    </source>
</evidence>
<name>A0A919VR76_9ACTN</name>
<organism evidence="3 4">
    <name type="scientific">Winogradskya consettensis</name>
    <dbReference type="NCBI Taxonomy" id="113560"/>
    <lineage>
        <taxon>Bacteria</taxon>
        <taxon>Bacillati</taxon>
        <taxon>Actinomycetota</taxon>
        <taxon>Actinomycetes</taxon>
        <taxon>Micromonosporales</taxon>
        <taxon>Micromonosporaceae</taxon>
        <taxon>Winogradskya</taxon>
    </lineage>
</organism>
<sequence>MPDDVGFVTKPQQARTMIERAVAAQVPFAWFTADEAFGQNPGLRDWLHEQDIPYVMATRNDDEVPAGLHTDRPVKDMIADIRAGAWQRLSCGDGPPRPPGLRLGLDADPGPVRP</sequence>
<reference evidence="3" key="1">
    <citation type="submission" date="2021-03" db="EMBL/GenBank/DDBJ databases">
        <title>Whole genome shotgun sequence of Actinoplanes consettensis NBRC 14913.</title>
        <authorList>
            <person name="Komaki H."/>
            <person name="Tamura T."/>
        </authorList>
    </citation>
    <scope>NUCLEOTIDE SEQUENCE</scope>
    <source>
        <strain evidence="3">NBRC 14913</strain>
    </source>
</reference>
<keyword evidence="4" id="KW-1185">Reference proteome</keyword>
<gene>
    <name evidence="3" type="ORF">Aco04nite_35090</name>
</gene>
<protein>
    <recommendedName>
        <fullName evidence="2">Transposase IS701-like DDE domain-containing protein</fullName>
    </recommendedName>
</protein>
<evidence type="ECO:0000256" key="1">
    <source>
        <dbReference type="SAM" id="MobiDB-lite"/>
    </source>
</evidence>
<dbReference type="AlphaFoldDB" id="A0A919VR76"/>
<accession>A0A919VR76</accession>
<dbReference type="Pfam" id="PF13546">
    <property type="entry name" value="DDE_5"/>
    <property type="match status" value="1"/>
</dbReference>
<dbReference type="EMBL" id="BOQP01000017">
    <property type="protein sequence ID" value="GIM73406.1"/>
    <property type="molecule type" value="Genomic_DNA"/>
</dbReference>
<proteinExistence type="predicted"/>